<organism evidence="7">
    <name type="scientific">Streptomyces sp. R44</name>
    <dbReference type="NCBI Taxonomy" id="3238633"/>
    <lineage>
        <taxon>Bacteria</taxon>
        <taxon>Bacillati</taxon>
        <taxon>Actinomycetota</taxon>
        <taxon>Actinomycetes</taxon>
        <taxon>Kitasatosporales</taxon>
        <taxon>Streptomycetaceae</taxon>
        <taxon>Streptomyces</taxon>
    </lineage>
</organism>
<dbReference type="PROSITE" id="PS00012">
    <property type="entry name" value="PHOSPHOPANTETHEINE"/>
    <property type="match status" value="1"/>
</dbReference>
<evidence type="ECO:0000259" key="6">
    <source>
        <dbReference type="PROSITE" id="PS50075"/>
    </source>
</evidence>
<dbReference type="InterPro" id="IPR029058">
    <property type="entry name" value="AB_hydrolase_fold"/>
</dbReference>
<evidence type="ECO:0000256" key="2">
    <source>
        <dbReference type="ARBA" id="ARBA00006432"/>
    </source>
</evidence>
<dbReference type="Pfam" id="PF00550">
    <property type="entry name" value="PP-binding"/>
    <property type="match status" value="2"/>
</dbReference>
<evidence type="ECO:0000256" key="4">
    <source>
        <dbReference type="ARBA" id="ARBA00022553"/>
    </source>
</evidence>
<dbReference type="InterPro" id="IPR045851">
    <property type="entry name" value="AMP-bd_C_sf"/>
</dbReference>
<dbReference type="FunFam" id="2.30.38.10:FF:000001">
    <property type="entry name" value="Non-ribosomal peptide synthetase PvdI"/>
    <property type="match status" value="2"/>
</dbReference>
<evidence type="ECO:0000313" key="7">
    <source>
        <dbReference type="EMBL" id="XDQ75142.1"/>
    </source>
</evidence>
<dbReference type="EMBL" id="CP163444">
    <property type="protein sequence ID" value="XDQ75142.1"/>
    <property type="molecule type" value="Genomic_DNA"/>
</dbReference>
<dbReference type="SUPFAM" id="SSF47336">
    <property type="entry name" value="ACP-like"/>
    <property type="match status" value="2"/>
</dbReference>
<dbReference type="InterPro" id="IPR009081">
    <property type="entry name" value="PP-bd_ACP"/>
</dbReference>
<evidence type="ECO:0000256" key="5">
    <source>
        <dbReference type="SAM" id="MobiDB-lite"/>
    </source>
</evidence>
<dbReference type="CDD" id="cd05930">
    <property type="entry name" value="A_NRPS"/>
    <property type="match status" value="1"/>
</dbReference>
<dbReference type="InterPro" id="IPR020806">
    <property type="entry name" value="PKS_PP-bd"/>
</dbReference>
<proteinExistence type="inferred from homology"/>
<dbReference type="InterPro" id="IPR001242">
    <property type="entry name" value="Condensation_dom"/>
</dbReference>
<dbReference type="GO" id="GO:0043041">
    <property type="term" value="P:amino acid activation for nonribosomal peptide biosynthetic process"/>
    <property type="evidence" value="ECO:0007669"/>
    <property type="project" value="TreeGrafter"/>
</dbReference>
<name>A0AB39T8E1_9ACTN</name>
<dbReference type="SMART" id="SM00824">
    <property type="entry name" value="PKS_TE"/>
    <property type="match status" value="1"/>
</dbReference>
<dbReference type="Pfam" id="PF13193">
    <property type="entry name" value="AMP-binding_C"/>
    <property type="match status" value="2"/>
</dbReference>
<dbReference type="SUPFAM" id="SSF56801">
    <property type="entry name" value="Acetyl-CoA synthetase-like"/>
    <property type="match status" value="2"/>
</dbReference>
<dbReference type="FunFam" id="1.10.1200.10:FF:000016">
    <property type="entry name" value="Non-ribosomal peptide synthase"/>
    <property type="match status" value="1"/>
</dbReference>
<dbReference type="FunFam" id="3.30.559.30:FF:000001">
    <property type="entry name" value="Non-ribosomal peptide synthetase"/>
    <property type="match status" value="1"/>
</dbReference>
<dbReference type="GO" id="GO:0017000">
    <property type="term" value="P:antibiotic biosynthetic process"/>
    <property type="evidence" value="ECO:0007669"/>
    <property type="project" value="UniProtKB-ARBA"/>
</dbReference>
<dbReference type="Gene3D" id="3.30.559.30">
    <property type="entry name" value="Nonribosomal peptide synthetase, condensation domain"/>
    <property type="match status" value="2"/>
</dbReference>
<comment type="similarity">
    <text evidence="2">Belongs to the ATP-dependent AMP-binding enzyme family.</text>
</comment>
<dbReference type="InterPro" id="IPR000873">
    <property type="entry name" value="AMP-dep_synth/lig_dom"/>
</dbReference>
<comment type="cofactor">
    <cofactor evidence="1">
        <name>pantetheine 4'-phosphate</name>
        <dbReference type="ChEBI" id="CHEBI:47942"/>
    </cofactor>
</comment>
<keyword evidence="3" id="KW-0596">Phosphopantetheine</keyword>
<gene>
    <name evidence="7" type="ORF">AB5J54_33475</name>
</gene>
<dbReference type="GO" id="GO:0031177">
    <property type="term" value="F:phosphopantetheine binding"/>
    <property type="evidence" value="ECO:0007669"/>
    <property type="project" value="InterPro"/>
</dbReference>
<dbReference type="GO" id="GO:0003824">
    <property type="term" value="F:catalytic activity"/>
    <property type="evidence" value="ECO:0007669"/>
    <property type="project" value="InterPro"/>
</dbReference>
<dbReference type="CDD" id="cd19540">
    <property type="entry name" value="LCL_NRPS-like"/>
    <property type="match status" value="2"/>
</dbReference>
<dbReference type="GO" id="GO:0005829">
    <property type="term" value="C:cytosol"/>
    <property type="evidence" value="ECO:0007669"/>
    <property type="project" value="TreeGrafter"/>
</dbReference>
<feature type="domain" description="Carrier" evidence="6">
    <location>
        <begin position="2029"/>
        <end position="2103"/>
    </location>
</feature>
<dbReference type="NCBIfam" id="NF003417">
    <property type="entry name" value="PRK04813.1"/>
    <property type="match status" value="2"/>
</dbReference>
<dbReference type="CDD" id="cd12117">
    <property type="entry name" value="A_NRPS_Srf_like"/>
    <property type="match status" value="1"/>
</dbReference>
<sequence length="2371" mass="251282">MIPVSFAQQRLWFLSELEGPNATYNIPQGLRLTGTLDIAALDGALHDVVTRHEVLRTVFPAVDGQPWQNIRDAESVGSLLTVVDATGKTEPELTAELAEAANCVFRLADELPLRAWLFSRGEDEHVLLLVVHHIAGDGWSMGPLARDVSSAYRARLAGTAPDWDELPGQYADYALWQRELLGEENDPDSLLIEQLAYWRQALAELPEELALPFDRPRPPVAGHRGGTVEFQVPAELHRGITELAHAKGCTPFMVLQAALAVLLSGFGAGTDIPIGTAVAGRMDEGLNDLVGFFVNTLVLRTDLAGAPSFNELLGRVRETSLRAFEHQDVPFERLVEELSPVRSMARHPLFQVMLSLQNNAQPVLDLPGLTAESVAGRPAPAKFDLNFTFSEKFGTAGAPAGLTAGVVFARDLFDEQTAERIGNGFVRVLRELLAAPERPVTDAELMTEEERELVLTGWNDTAVGVEPSTLTALFAAQVAATPDAVAVMADGVELSYAELDARANAVARLLVEHGVRAESGVAVLMERSADLVVALLGVVKAGGCYAPLDSRYPLAHRQAIVSETGAKVVLTDAGLREQAEELGLTMLTVDATTAEPVDAPCSPRQLAYVMYTSGSTGRPKGVAVTHADVAALARDRRFAGAGMERVLLHSPYSFDASTMELWVPLLTGRRVVVMPAGDVSAVSLAGVVSSFGVTALWLTAGLFAVVAEEDPGCLAGVREVWAGGDVLSPVAVARVRAACPDIVVVNGYGPTEATTFVATHTAVDGEGALPIGRPLDNMRAYVLDAALRPVPVGVAGELYVAGAGLARGYLGRAGLTAERFVADPYGPAGGRLYRTGDLARWSAGGELEYAGRADEQVKIRGLRIEPGEVQAVLAGHPGLEQAVVLVREDVPGDKRLVAYVVADGDSAELASCVREFVSERLPAYMVPSAVVLLDALPLTVNGKVDRKALPAPDHTGLAGAGRGPKTVQEELLCQAFAQVLGLPAVGVEDDFFALGGHSLLAMRLVSRVRAVLGVELPLRVLFERPTPAAVAAWVGEAGEGRAALVPVVRPERVPLSFAQRRLWFLGQLEGPSATYNIPLALRLTGELDREAMAEALRDVVGRHEVLRTVLPMADGEPFQRVLSLEECGFELSVVEVAPQELDAAVAEAIGYAFDLTSEIPLRATLFALGEAEHVLVVVVHHIAGDGWSTAPLARDASVAYTARLEGRMPDWAALPVQYADYALWQRELLGSEDDPDSVLSGQVAYWREALAGVPEELELPVDRPRPATASHRGESAELAVSAQTHQRLAALARERGVTLFMVLQAALAVTLNRIGAGADIPIGSPVAGRTDEALNDLVGFFVNTLVVRTDLSGDPTFDEVLERVRETSLRAFEHQDVPFEKLVEELSPTRSMARQPLFQVVLTLQNTASAALELPGVRPGVLAAGAPAAKFDLEVNVGEVVDAQGKPAGIRGRLIAAADLFDAGTVERFAGWLLRVVETVVAEPQTRLSAVDVLDPAERRLLLEEWNDTAVEVEASTLTALFAAQVAETPDAVAVVAEGVELTYAELDARANRLAHYLRLQGVGAESLVGLCLPRGVEMVLAVLGVWKAGAAYVPLDPEYPAERVAYMVRDSGASVLVGVEQVLAQLPVGRVRTIAVDEPLVASALAGQPVTAPEGEVLPGQLAYVIYTSGSTGRPKGVAVTHGGLANYVRWAVGAYGMEGGGGAPLHSSLSFDLTVTSVMVPLVSGSAVVASAAGGVEGLADLLGGRGGFGLVKAVPGHLPLLAELVSDEQAAGSTRRLVVGGEALHGADVRAWLARVPGSVVVNEYGPTETVVGCCVFELTAGQDIADAVPIGRPIANTRLYVLDGFLQPVPVGVAGELYIAGAQLARGYLGRAGLTAERFVACPFAESGRMYRTGDRVRWNADGELVYLGRADEQVKIRGFRIEPGEVESVVVGHPQVAQAAVVVREDLPGDKRLVAYMVPAVDGTGEELAPVVADFAAEWLPQYMVPAAVVVLDALPLTVNGKLDRKALPAPQYAVSAKAPDGAGSLSALEQTVCEAFAKVLGLESVGLDDDFFALGGHSMLAVSLVEELRSRGVSVSVRDAITRPTVAGLLSRLSLSSVKDALGGMLSIRPSGSKPPFFFVHPGSGSSWCYLPLARHIPQEYPLYGLQADGLDGTSELALSAVEMAAAYIEQMRSVQPSGPYHLVGYSFGGTTAHEIAAQLQAAGEQVAALVILDTYPAEQDADPAAIGGTSRNAGEADRSDDPASSSTSGENDVRARRVQEIRADMGAVLGGISDEELSRVLRVFENNSRLRVEHRTGRFDGDALVVVAAEGKATDVPWARRWEPYITGEITEVSLPFAHADMMRPHTLGQVWAAVEGWLGSGRS</sequence>
<dbReference type="InterPro" id="IPR036736">
    <property type="entry name" value="ACP-like_sf"/>
</dbReference>
<dbReference type="Pfam" id="PF00501">
    <property type="entry name" value="AMP-binding"/>
    <property type="match status" value="2"/>
</dbReference>
<dbReference type="Pfam" id="PF00975">
    <property type="entry name" value="Thioesterase"/>
    <property type="match status" value="1"/>
</dbReference>
<dbReference type="Gene3D" id="3.40.50.1820">
    <property type="entry name" value="alpha/beta hydrolase"/>
    <property type="match status" value="1"/>
</dbReference>
<dbReference type="PROSITE" id="PS00455">
    <property type="entry name" value="AMP_BINDING"/>
    <property type="match status" value="2"/>
</dbReference>
<dbReference type="InterPro" id="IPR001031">
    <property type="entry name" value="Thioesterase"/>
</dbReference>
<dbReference type="SUPFAM" id="SSF52777">
    <property type="entry name" value="CoA-dependent acyltransferases"/>
    <property type="match status" value="4"/>
</dbReference>
<dbReference type="PANTHER" id="PTHR45527">
    <property type="entry name" value="NONRIBOSOMAL PEPTIDE SYNTHETASE"/>
    <property type="match status" value="1"/>
</dbReference>
<dbReference type="NCBIfam" id="TIGR01733">
    <property type="entry name" value="AA-adenyl-dom"/>
    <property type="match status" value="2"/>
</dbReference>
<dbReference type="PANTHER" id="PTHR45527:SF1">
    <property type="entry name" value="FATTY ACID SYNTHASE"/>
    <property type="match status" value="1"/>
</dbReference>
<dbReference type="Gene3D" id="2.30.38.10">
    <property type="entry name" value="Luciferase, Domain 3"/>
    <property type="match status" value="2"/>
</dbReference>
<dbReference type="Gene3D" id="3.40.50.980">
    <property type="match status" value="4"/>
</dbReference>
<dbReference type="InterPro" id="IPR020802">
    <property type="entry name" value="TesA-like"/>
</dbReference>
<dbReference type="Gene3D" id="1.10.1200.10">
    <property type="entry name" value="ACP-like"/>
    <property type="match status" value="1"/>
</dbReference>
<dbReference type="FunFam" id="3.30.300.30:FF:000010">
    <property type="entry name" value="Enterobactin synthetase component F"/>
    <property type="match status" value="2"/>
</dbReference>
<dbReference type="InterPro" id="IPR025110">
    <property type="entry name" value="AMP-bd_C"/>
</dbReference>
<dbReference type="GO" id="GO:0072330">
    <property type="term" value="P:monocarboxylic acid biosynthetic process"/>
    <property type="evidence" value="ECO:0007669"/>
    <property type="project" value="UniProtKB-ARBA"/>
</dbReference>
<feature type="domain" description="Carrier" evidence="6">
    <location>
        <begin position="963"/>
        <end position="1038"/>
    </location>
</feature>
<dbReference type="InterPro" id="IPR006162">
    <property type="entry name" value="Ppantetheine_attach_site"/>
</dbReference>
<keyword evidence="4" id="KW-0597">Phosphoprotein</keyword>
<dbReference type="Gene3D" id="3.30.559.10">
    <property type="entry name" value="Chloramphenicol acetyltransferase-like domain"/>
    <property type="match status" value="2"/>
</dbReference>
<dbReference type="RefSeq" id="WP_369147663.1">
    <property type="nucleotide sequence ID" value="NZ_CP163444.1"/>
</dbReference>
<reference evidence="7" key="1">
    <citation type="submission" date="2024-07" db="EMBL/GenBank/DDBJ databases">
        <authorList>
            <person name="Yu S.T."/>
        </authorList>
    </citation>
    <scope>NUCLEOTIDE SEQUENCE</scope>
    <source>
        <strain evidence="7">R44</strain>
    </source>
</reference>
<dbReference type="PROSITE" id="PS50075">
    <property type="entry name" value="CARRIER"/>
    <property type="match status" value="2"/>
</dbReference>
<dbReference type="InterPro" id="IPR023213">
    <property type="entry name" value="CAT-like_dom_sf"/>
</dbReference>
<evidence type="ECO:0000256" key="3">
    <source>
        <dbReference type="ARBA" id="ARBA00022450"/>
    </source>
</evidence>
<dbReference type="Gene3D" id="3.30.300.30">
    <property type="match status" value="2"/>
</dbReference>
<protein>
    <submittedName>
        <fullName evidence="7">Amino acid adenylation domain-containing protein</fullName>
    </submittedName>
</protein>
<dbReference type="InterPro" id="IPR010071">
    <property type="entry name" value="AA_adenyl_dom"/>
</dbReference>
<dbReference type="Pfam" id="PF00668">
    <property type="entry name" value="Condensation"/>
    <property type="match status" value="2"/>
</dbReference>
<accession>A0AB39T8E1</accession>
<dbReference type="SUPFAM" id="SSF53474">
    <property type="entry name" value="alpha/beta-Hydrolases"/>
    <property type="match status" value="1"/>
</dbReference>
<evidence type="ECO:0000256" key="1">
    <source>
        <dbReference type="ARBA" id="ARBA00001957"/>
    </source>
</evidence>
<feature type="region of interest" description="Disordered" evidence="5">
    <location>
        <begin position="2228"/>
        <end position="2262"/>
    </location>
</feature>
<dbReference type="FunFam" id="3.40.50.12780:FF:000012">
    <property type="entry name" value="Non-ribosomal peptide synthetase"/>
    <property type="match status" value="2"/>
</dbReference>
<dbReference type="SMART" id="SM00823">
    <property type="entry name" value="PKS_PP"/>
    <property type="match status" value="2"/>
</dbReference>
<dbReference type="FunFam" id="3.40.50.980:FF:000001">
    <property type="entry name" value="Non-ribosomal peptide synthetase"/>
    <property type="match status" value="2"/>
</dbReference>
<dbReference type="GO" id="GO:0008610">
    <property type="term" value="P:lipid biosynthetic process"/>
    <property type="evidence" value="ECO:0007669"/>
    <property type="project" value="UniProtKB-ARBA"/>
</dbReference>
<dbReference type="InterPro" id="IPR020845">
    <property type="entry name" value="AMP-binding_CS"/>
</dbReference>
<dbReference type="GO" id="GO:0044550">
    <property type="term" value="P:secondary metabolite biosynthetic process"/>
    <property type="evidence" value="ECO:0007669"/>
    <property type="project" value="UniProtKB-ARBA"/>
</dbReference>